<keyword evidence="2" id="KW-0472">Membrane</keyword>
<evidence type="ECO:0000256" key="1">
    <source>
        <dbReference type="SAM" id="MobiDB-lite"/>
    </source>
</evidence>
<protein>
    <submittedName>
        <fullName evidence="3">Uncharacterized protein</fullName>
    </submittedName>
</protein>
<keyword evidence="2" id="KW-1133">Transmembrane helix</keyword>
<reference evidence="3" key="1">
    <citation type="journal article" date="2022" name="Int. J. Mol. Sci.">
        <title>Draft Genome of Tanacetum Coccineum: Genomic Comparison of Closely Related Tanacetum-Family Plants.</title>
        <authorList>
            <person name="Yamashiro T."/>
            <person name="Shiraishi A."/>
            <person name="Nakayama K."/>
            <person name="Satake H."/>
        </authorList>
    </citation>
    <scope>NUCLEOTIDE SEQUENCE</scope>
</reference>
<sequence>MQEVRALDASSGNIESSRIVSDKWSAKSLENDCNETGNDQSSGNESNTSRNASSRSGNECSERSNSGNDTGINPSYDTEPMAEEFDAEPVTLAMMALTEVEQDDWSIEFDAEHMHFGQDGLGDFLLEKKMVTIAFTAISGRLLRSGGGILEFLSGWCWRMVNWLIHKACDRNGEVIRNFLRTRDGDLDTRIDDYPSYYDNDKKIHIDCAHNLKFSCMIGFEFTHVNFFPLLYVNVMSKKFHNSIMKDKMVYKGDNVVGALMNVPIFVGTFSVVTHFAVLEDMDAYCDEGMGEVIVGEPLLREVGIKASWFDGMITIYNGDAEVSEKDERDLALIPKVKEDLNVRKEIDELVEVFTSLEVLES</sequence>
<feature type="transmembrane region" description="Helical" evidence="2">
    <location>
        <begin position="212"/>
        <end position="235"/>
    </location>
</feature>
<keyword evidence="2" id="KW-0812">Transmembrane</keyword>
<evidence type="ECO:0000313" key="4">
    <source>
        <dbReference type="Proteomes" id="UP001151760"/>
    </source>
</evidence>
<feature type="transmembrane region" description="Helical" evidence="2">
    <location>
        <begin position="256"/>
        <end position="278"/>
    </location>
</feature>
<comment type="caution">
    <text evidence="3">The sequence shown here is derived from an EMBL/GenBank/DDBJ whole genome shotgun (WGS) entry which is preliminary data.</text>
</comment>
<evidence type="ECO:0000256" key="2">
    <source>
        <dbReference type="SAM" id="Phobius"/>
    </source>
</evidence>
<feature type="compositionally biased region" description="Polar residues" evidence="1">
    <location>
        <begin position="10"/>
        <end position="19"/>
    </location>
</feature>
<accession>A0ABQ5DW67</accession>
<feature type="compositionally biased region" description="Polar residues" evidence="1">
    <location>
        <begin position="34"/>
        <end position="76"/>
    </location>
</feature>
<keyword evidence="4" id="KW-1185">Reference proteome</keyword>
<dbReference type="Proteomes" id="UP001151760">
    <property type="component" value="Unassembled WGS sequence"/>
</dbReference>
<gene>
    <name evidence="3" type="ORF">Tco_0941204</name>
</gene>
<organism evidence="3 4">
    <name type="scientific">Tanacetum coccineum</name>
    <dbReference type="NCBI Taxonomy" id="301880"/>
    <lineage>
        <taxon>Eukaryota</taxon>
        <taxon>Viridiplantae</taxon>
        <taxon>Streptophyta</taxon>
        <taxon>Embryophyta</taxon>
        <taxon>Tracheophyta</taxon>
        <taxon>Spermatophyta</taxon>
        <taxon>Magnoliopsida</taxon>
        <taxon>eudicotyledons</taxon>
        <taxon>Gunneridae</taxon>
        <taxon>Pentapetalae</taxon>
        <taxon>asterids</taxon>
        <taxon>campanulids</taxon>
        <taxon>Asterales</taxon>
        <taxon>Asteraceae</taxon>
        <taxon>Asteroideae</taxon>
        <taxon>Anthemideae</taxon>
        <taxon>Anthemidinae</taxon>
        <taxon>Tanacetum</taxon>
    </lineage>
</organism>
<feature type="region of interest" description="Disordered" evidence="1">
    <location>
        <begin position="1"/>
        <end position="79"/>
    </location>
</feature>
<evidence type="ECO:0000313" key="3">
    <source>
        <dbReference type="EMBL" id="GJT41339.1"/>
    </source>
</evidence>
<proteinExistence type="predicted"/>
<name>A0ABQ5DW67_9ASTR</name>
<dbReference type="EMBL" id="BQNB010015554">
    <property type="protein sequence ID" value="GJT41339.1"/>
    <property type="molecule type" value="Genomic_DNA"/>
</dbReference>
<reference evidence="3" key="2">
    <citation type="submission" date="2022-01" db="EMBL/GenBank/DDBJ databases">
        <authorList>
            <person name="Yamashiro T."/>
            <person name="Shiraishi A."/>
            <person name="Satake H."/>
            <person name="Nakayama K."/>
        </authorList>
    </citation>
    <scope>NUCLEOTIDE SEQUENCE</scope>
</reference>